<keyword evidence="3" id="KW-1185">Reference proteome</keyword>
<sequence length="114" mass="13311">MDILAKLKIKAVLLLCFMIGVMILFLDGVNKYTRNPMINNLDYYNDNKNNGNSTLITENENSEISMKPNATEIYNEYMQQNYTNTTNDEYMIQNSKRKKVKKEYKPVQIGLVEN</sequence>
<evidence type="ECO:0000256" key="1">
    <source>
        <dbReference type="SAM" id="Phobius"/>
    </source>
</evidence>
<accession>A0A1Y2AR94</accession>
<organism evidence="2 3">
    <name type="scientific">Neocallimastix californiae</name>
    <dbReference type="NCBI Taxonomy" id="1754190"/>
    <lineage>
        <taxon>Eukaryota</taxon>
        <taxon>Fungi</taxon>
        <taxon>Fungi incertae sedis</taxon>
        <taxon>Chytridiomycota</taxon>
        <taxon>Chytridiomycota incertae sedis</taxon>
        <taxon>Neocallimastigomycetes</taxon>
        <taxon>Neocallimastigales</taxon>
        <taxon>Neocallimastigaceae</taxon>
        <taxon>Neocallimastix</taxon>
    </lineage>
</organism>
<evidence type="ECO:0000313" key="2">
    <source>
        <dbReference type="EMBL" id="ORY24840.1"/>
    </source>
</evidence>
<protein>
    <submittedName>
        <fullName evidence="2">Uncharacterized protein</fullName>
    </submittedName>
</protein>
<gene>
    <name evidence="2" type="ORF">LY90DRAFT_514440</name>
</gene>
<dbReference type="EMBL" id="MCOG01000218">
    <property type="protein sequence ID" value="ORY24840.1"/>
    <property type="molecule type" value="Genomic_DNA"/>
</dbReference>
<feature type="transmembrane region" description="Helical" evidence="1">
    <location>
        <begin position="12"/>
        <end position="29"/>
    </location>
</feature>
<evidence type="ECO:0000313" key="3">
    <source>
        <dbReference type="Proteomes" id="UP000193920"/>
    </source>
</evidence>
<name>A0A1Y2AR94_9FUNG</name>
<dbReference type="Proteomes" id="UP000193920">
    <property type="component" value="Unassembled WGS sequence"/>
</dbReference>
<keyword evidence="1" id="KW-0472">Membrane</keyword>
<comment type="caution">
    <text evidence="2">The sequence shown here is derived from an EMBL/GenBank/DDBJ whole genome shotgun (WGS) entry which is preliminary data.</text>
</comment>
<keyword evidence="1" id="KW-1133">Transmembrane helix</keyword>
<keyword evidence="1" id="KW-0812">Transmembrane</keyword>
<reference evidence="2 3" key="1">
    <citation type="submission" date="2016-08" db="EMBL/GenBank/DDBJ databases">
        <title>A Parts List for Fungal Cellulosomes Revealed by Comparative Genomics.</title>
        <authorList>
            <consortium name="DOE Joint Genome Institute"/>
            <person name="Haitjema C.H."/>
            <person name="Gilmore S.P."/>
            <person name="Henske J.K."/>
            <person name="Solomon K.V."/>
            <person name="De Groot R."/>
            <person name="Kuo A."/>
            <person name="Mondo S.J."/>
            <person name="Salamov A.A."/>
            <person name="Labutti K."/>
            <person name="Zhao Z."/>
            <person name="Chiniquy J."/>
            <person name="Barry K."/>
            <person name="Brewer H.M."/>
            <person name="Purvine S.O."/>
            <person name="Wright A.T."/>
            <person name="Boxma B."/>
            <person name="Van Alen T."/>
            <person name="Hackstein J.H."/>
            <person name="Baker S.E."/>
            <person name="Grigoriev I.V."/>
            <person name="O'Malley M.A."/>
        </authorList>
    </citation>
    <scope>NUCLEOTIDE SEQUENCE [LARGE SCALE GENOMIC DNA]</scope>
    <source>
        <strain evidence="2 3">G1</strain>
    </source>
</reference>
<proteinExistence type="predicted"/>
<dbReference type="AlphaFoldDB" id="A0A1Y2AR94"/>